<name>A0AAE1DDZ9_9GAST</name>
<keyword evidence="7" id="KW-1185">Reference proteome</keyword>
<evidence type="ECO:0000256" key="5">
    <source>
        <dbReference type="SAM" id="SignalP"/>
    </source>
</evidence>
<dbReference type="AlphaFoldDB" id="A0AAE1DDZ9"/>
<evidence type="ECO:0000313" key="7">
    <source>
        <dbReference type="Proteomes" id="UP001283361"/>
    </source>
</evidence>
<evidence type="ECO:0000256" key="2">
    <source>
        <dbReference type="ARBA" id="ARBA00011748"/>
    </source>
</evidence>
<evidence type="ECO:0000256" key="3">
    <source>
        <dbReference type="ARBA" id="ARBA00022702"/>
    </source>
</evidence>
<proteinExistence type="inferred from homology"/>
<dbReference type="GO" id="GO:0005615">
    <property type="term" value="C:extracellular space"/>
    <property type="evidence" value="ECO:0007669"/>
    <property type="project" value="TreeGrafter"/>
</dbReference>
<comment type="caution">
    <text evidence="6">The sequence shown here is derived from an EMBL/GenBank/DDBJ whole genome shotgun (WGS) entry which is preliminary data.</text>
</comment>
<keyword evidence="5" id="KW-0732">Signal</keyword>
<keyword evidence="4" id="KW-1015">Disulfide bond</keyword>
<evidence type="ECO:0000256" key="1">
    <source>
        <dbReference type="ARBA" id="ARBA00008693"/>
    </source>
</evidence>
<gene>
    <name evidence="6" type="ORF">RRG08_017946</name>
</gene>
<dbReference type="GO" id="GO:0006874">
    <property type="term" value="P:intracellular calcium ion homeostasis"/>
    <property type="evidence" value="ECO:0007669"/>
    <property type="project" value="TreeGrafter"/>
</dbReference>
<reference evidence="6" key="1">
    <citation type="journal article" date="2023" name="G3 (Bethesda)">
        <title>A reference genome for the long-term kleptoplast-retaining sea slug Elysia crispata morphotype clarki.</title>
        <authorList>
            <person name="Eastman K.E."/>
            <person name="Pendleton A.L."/>
            <person name="Shaikh M.A."/>
            <person name="Suttiyut T."/>
            <person name="Ogas R."/>
            <person name="Tomko P."/>
            <person name="Gavelis G."/>
            <person name="Widhalm J.R."/>
            <person name="Wisecaver J.H."/>
        </authorList>
    </citation>
    <scope>NUCLEOTIDE SEQUENCE</scope>
    <source>
        <strain evidence="6">ECLA1</strain>
    </source>
</reference>
<dbReference type="PANTHER" id="PTHR11245">
    <property type="entry name" value="STANNIOCALCIN"/>
    <property type="match status" value="1"/>
</dbReference>
<dbReference type="EMBL" id="JAWDGP010004170">
    <property type="protein sequence ID" value="KAK3767071.1"/>
    <property type="molecule type" value="Genomic_DNA"/>
</dbReference>
<protein>
    <submittedName>
        <fullName evidence="6">Uncharacterized protein</fullName>
    </submittedName>
</protein>
<accession>A0AAE1DDZ9</accession>
<dbReference type="Proteomes" id="UP001283361">
    <property type="component" value="Unassembled WGS sequence"/>
</dbReference>
<sequence>MAFKLLILAFFVNASFAYFFQIPVAQSQGREVEQSCLAHAQNGNCEFYNCFERRLPCGRNYYMVKHGHYYCNKIVAATPRFTSAGQEFLGNITQCLMEPLQEIYTRDSVNCHDLEHEAVAAIAPCFNQHNFCEVLRSDAEEFFRIYEFHDLFTRGATKLWRAMMTIAANCGNQYARQFTSLASETLLSSVNNFFSSLGSLRTHSFFGSDDTEASP</sequence>
<keyword evidence="3" id="KW-0372">Hormone</keyword>
<comment type="similarity">
    <text evidence="1">Belongs to the stanniocalcin family.</text>
</comment>
<feature type="signal peptide" evidence="5">
    <location>
        <begin position="1"/>
        <end position="17"/>
    </location>
</feature>
<dbReference type="PANTHER" id="PTHR11245:SF6">
    <property type="entry name" value="DUF19 DOMAIN-CONTAINING PROTEIN"/>
    <property type="match status" value="1"/>
</dbReference>
<dbReference type="Pfam" id="PF03298">
    <property type="entry name" value="Stanniocalcin"/>
    <property type="match status" value="1"/>
</dbReference>
<evidence type="ECO:0000256" key="4">
    <source>
        <dbReference type="ARBA" id="ARBA00023157"/>
    </source>
</evidence>
<dbReference type="GO" id="GO:0005179">
    <property type="term" value="F:hormone activity"/>
    <property type="evidence" value="ECO:0007669"/>
    <property type="project" value="UniProtKB-KW"/>
</dbReference>
<comment type="subunit">
    <text evidence="2">Homodimer; disulfide-linked.</text>
</comment>
<feature type="chain" id="PRO_5042278885" evidence="5">
    <location>
        <begin position="18"/>
        <end position="215"/>
    </location>
</feature>
<organism evidence="6 7">
    <name type="scientific">Elysia crispata</name>
    <name type="common">lettuce slug</name>
    <dbReference type="NCBI Taxonomy" id="231223"/>
    <lineage>
        <taxon>Eukaryota</taxon>
        <taxon>Metazoa</taxon>
        <taxon>Spiralia</taxon>
        <taxon>Lophotrochozoa</taxon>
        <taxon>Mollusca</taxon>
        <taxon>Gastropoda</taxon>
        <taxon>Heterobranchia</taxon>
        <taxon>Euthyneura</taxon>
        <taxon>Panpulmonata</taxon>
        <taxon>Sacoglossa</taxon>
        <taxon>Placobranchoidea</taxon>
        <taxon>Plakobranchidae</taxon>
        <taxon>Elysia</taxon>
    </lineage>
</organism>
<dbReference type="InterPro" id="IPR004978">
    <property type="entry name" value="Stanniocalcin"/>
</dbReference>
<evidence type="ECO:0000313" key="6">
    <source>
        <dbReference type="EMBL" id="KAK3767071.1"/>
    </source>
</evidence>